<name>A0ABY3XEP8_9GAMM</name>
<dbReference type="Pfam" id="PF01244">
    <property type="entry name" value="Peptidase_M19"/>
    <property type="match status" value="1"/>
</dbReference>
<gene>
    <name evidence="1" type="ORF">MOV92_02270</name>
</gene>
<dbReference type="PROSITE" id="PS51365">
    <property type="entry name" value="RENAL_DIPEPTIDASE_2"/>
    <property type="match status" value="1"/>
</dbReference>
<reference evidence="1 2" key="1">
    <citation type="submission" date="2022-03" db="EMBL/GenBank/DDBJ databases">
        <title>Complete genome sequence of Lysobacter capsici VKM B-2533 and Lysobacter gummosus 10.1.1, promising sources of lytic agents.</title>
        <authorList>
            <person name="Tarlachkov S.V."/>
            <person name="Kudryakova I.V."/>
            <person name="Afoshin A.S."/>
            <person name="Leontyevskaya E.A."/>
            <person name="Leontyevskaya N.V."/>
        </authorList>
    </citation>
    <scope>NUCLEOTIDE SEQUENCE [LARGE SCALE GENOMIC DNA]</scope>
    <source>
        <strain evidence="1 2">10.1.1</strain>
    </source>
</reference>
<evidence type="ECO:0000313" key="1">
    <source>
        <dbReference type="EMBL" id="UNP30125.1"/>
    </source>
</evidence>
<dbReference type="RefSeq" id="WP_057941402.1">
    <property type="nucleotide sequence ID" value="NZ_CP011131.1"/>
</dbReference>
<dbReference type="InterPro" id="IPR032466">
    <property type="entry name" value="Metal_Hydrolase"/>
</dbReference>
<dbReference type="PANTHER" id="PTHR10443:SF12">
    <property type="entry name" value="DIPEPTIDASE"/>
    <property type="match status" value="1"/>
</dbReference>
<organism evidence="1 2">
    <name type="scientific">Lysobacter gummosus</name>
    <dbReference type="NCBI Taxonomy" id="262324"/>
    <lineage>
        <taxon>Bacteria</taxon>
        <taxon>Pseudomonadati</taxon>
        <taxon>Pseudomonadota</taxon>
        <taxon>Gammaproteobacteria</taxon>
        <taxon>Lysobacterales</taxon>
        <taxon>Lysobacteraceae</taxon>
        <taxon>Lysobacter</taxon>
    </lineage>
</organism>
<evidence type="ECO:0000313" key="2">
    <source>
        <dbReference type="Proteomes" id="UP000829194"/>
    </source>
</evidence>
<protein>
    <submittedName>
        <fullName evidence="1">Dipeptidase</fullName>
    </submittedName>
</protein>
<accession>A0ABY3XEP8</accession>
<keyword evidence="2" id="KW-1185">Reference proteome</keyword>
<dbReference type="InterPro" id="IPR008257">
    <property type="entry name" value="Pept_M19"/>
</dbReference>
<dbReference type="Proteomes" id="UP000829194">
    <property type="component" value="Chromosome"/>
</dbReference>
<sequence>MLDRRTFLIQGALAGAGALAGGWAAPLRAAAPPSQWPPYAQAMVVDGCGFIGSEDAQPGEALSKTLIEDARASGLRVLQTTVGPVAQYEGAYEAAMRDIAYWENEIVLHPDVFMAVRTGADLERARRENKIGMVYQFQDSAPIGEKLERIDDFQRMGLRTVQLTYNVRNLAGDGCMEAGDAGLSKFGHSLIERLNERRVLVDLAHSGRRTATEAIAASKAPVLISHTGCAALVERPRNKTDAEMRAVAQGGGVVGIYLMPFLRESGQPMAADVVRHIEHALQVCGEDHVGIGTDNTVSPVKLTEKYKRLHAESIRERRTLGISAPGESETVYLFVPDLNTPRRFEIIAALLSQRGHSDARIGKVLGGNFARVMGEVWG</sequence>
<dbReference type="InterPro" id="IPR006311">
    <property type="entry name" value="TAT_signal"/>
</dbReference>
<dbReference type="EMBL" id="CP093547">
    <property type="protein sequence ID" value="UNP30125.1"/>
    <property type="molecule type" value="Genomic_DNA"/>
</dbReference>
<dbReference type="SUPFAM" id="SSF51556">
    <property type="entry name" value="Metallo-dependent hydrolases"/>
    <property type="match status" value="1"/>
</dbReference>
<dbReference type="PANTHER" id="PTHR10443">
    <property type="entry name" value="MICROSOMAL DIPEPTIDASE"/>
    <property type="match status" value="1"/>
</dbReference>
<dbReference type="PROSITE" id="PS51318">
    <property type="entry name" value="TAT"/>
    <property type="match status" value="1"/>
</dbReference>
<proteinExistence type="predicted"/>
<dbReference type="Gene3D" id="3.20.20.140">
    <property type="entry name" value="Metal-dependent hydrolases"/>
    <property type="match status" value="1"/>
</dbReference>